<feature type="transmembrane region" description="Helical" evidence="1">
    <location>
        <begin position="12"/>
        <end position="41"/>
    </location>
</feature>
<reference evidence="2" key="1">
    <citation type="submission" date="2018-06" db="EMBL/GenBank/DDBJ databases">
        <authorList>
            <person name="Zhirakovskaya E."/>
        </authorList>
    </citation>
    <scope>NUCLEOTIDE SEQUENCE</scope>
</reference>
<feature type="transmembrane region" description="Helical" evidence="1">
    <location>
        <begin position="127"/>
        <end position="146"/>
    </location>
</feature>
<proteinExistence type="predicted"/>
<keyword evidence="1" id="KW-1133">Transmembrane helix</keyword>
<keyword evidence="1" id="KW-0472">Membrane</keyword>
<feature type="transmembrane region" description="Helical" evidence="1">
    <location>
        <begin position="53"/>
        <end position="70"/>
    </location>
</feature>
<keyword evidence="1" id="KW-0812">Transmembrane</keyword>
<evidence type="ECO:0000256" key="1">
    <source>
        <dbReference type="SAM" id="Phobius"/>
    </source>
</evidence>
<sequence>MIWEVVGKIVGILSIVLAVLGIVPAFMSGAALGVVLCILIISGITALSGHIQYALVGLAITTINLTWSYLVSPPIPGWGRGQSLEMSAGILLLFGIPYAITILFIIIGHNIKRKRDAKSSKIIKNPYFIFVVVYFIFMFVRFSPSLEPNKEIVEMPPELLELLSEDY</sequence>
<evidence type="ECO:0000313" key="2">
    <source>
        <dbReference type="EMBL" id="VAW44538.1"/>
    </source>
</evidence>
<accession>A0A3B0VLN1</accession>
<protein>
    <submittedName>
        <fullName evidence="2">Uncharacterized protein</fullName>
    </submittedName>
</protein>
<feature type="transmembrane region" description="Helical" evidence="1">
    <location>
        <begin position="90"/>
        <end position="107"/>
    </location>
</feature>
<organism evidence="2">
    <name type="scientific">hydrothermal vent metagenome</name>
    <dbReference type="NCBI Taxonomy" id="652676"/>
    <lineage>
        <taxon>unclassified sequences</taxon>
        <taxon>metagenomes</taxon>
        <taxon>ecological metagenomes</taxon>
    </lineage>
</organism>
<name>A0A3B0VLN1_9ZZZZ</name>
<dbReference type="EMBL" id="UOFC01000010">
    <property type="protein sequence ID" value="VAW44538.1"/>
    <property type="molecule type" value="Genomic_DNA"/>
</dbReference>
<gene>
    <name evidence="2" type="ORF">MNBD_GAMMA03-616</name>
</gene>
<dbReference type="AlphaFoldDB" id="A0A3B0VLN1"/>